<dbReference type="AlphaFoldDB" id="A0A512N9L7"/>
<dbReference type="OrthoDB" id="675812at2"/>
<name>A0A512N9L7_9HYPH</name>
<dbReference type="Proteomes" id="UP000321058">
    <property type="component" value="Unassembled WGS sequence"/>
</dbReference>
<dbReference type="RefSeq" id="WP_147149761.1">
    <property type="nucleotide sequence ID" value="NZ_BKAJ01000043.1"/>
</dbReference>
<proteinExistence type="predicted"/>
<reference evidence="1 2" key="1">
    <citation type="submission" date="2019-07" db="EMBL/GenBank/DDBJ databases">
        <title>Whole genome shotgun sequence of Reyranella soli NBRC 108950.</title>
        <authorList>
            <person name="Hosoyama A."/>
            <person name="Uohara A."/>
            <person name="Ohji S."/>
            <person name="Ichikawa N."/>
        </authorList>
    </citation>
    <scope>NUCLEOTIDE SEQUENCE [LARGE SCALE GENOMIC DNA]</scope>
    <source>
        <strain evidence="1 2">NBRC 108950</strain>
    </source>
</reference>
<evidence type="ECO:0000313" key="1">
    <source>
        <dbReference type="EMBL" id="GEP55676.1"/>
    </source>
</evidence>
<gene>
    <name evidence="1" type="ORF">RSO01_28420</name>
</gene>
<comment type="caution">
    <text evidence="1">The sequence shown here is derived from an EMBL/GenBank/DDBJ whole genome shotgun (WGS) entry which is preliminary data.</text>
</comment>
<protein>
    <submittedName>
        <fullName evidence="1">Uncharacterized protein</fullName>
    </submittedName>
</protein>
<organism evidence="1 2">
    <name type="scientific">Reyranella soli</name>
    <dbReference type="NCBI Taxonomy" id="1230389"/>
    <lineage>
        <taxon>Bacteria</taxon>
        <taxon>Pseudomonadati</taxon>
        <taxon>Pseudomonadota</taxon>
        <taxon>Alphaproteobacteria</taxon>
        <taxon>Hyphomicrobiales</taxon>
        <taxon>Reyranellaceae</taxon>
        <taxon>Reyranella</taxon>
    </lineage>
</organism>
<accession>A0A512N9L7</accession>
<evidence type="ECO:0000313" key="2">
    <source>
        <dbReference type="Proteomes" id="UP000321058"/>
    </source>
</evidence>
<keyword evidence="2" id="KW-1185">Reference proteome</keyword>
<sequence>MAKERVAEIQLVRDGVQPVLKVTVPKGTTLSDTLKLQPQLSDILGKLKGCLPCNSGVPIWFQEREEIENLVKIDLGTMKRM</sequence>
<dbReference type="EMBL" id="BKAJ01000043">
    <property type="protein sequence ID" value="GEP55676.1"/>
    <property type="molecule type" value="Genomic_DNA"/>
</dbReference>